<protein>
    <submittedName>
        <fullName evidence="2">Peptidoglycan-binding domain-containing protein</fullName>
    </submittedName>
</protein>
<evidence type="ECO:0000259" key="1">
    <source>
        <dbReference type="Pfam" id="PF01471"/>
    </source>
</evidence>
<reference evidence="2 3" key="1">
    <citation type="submission" date="2024-09" db="EMBL/GenBank/DDBJ databases">
        <title>Floridaenema gen nov. (Aerosakkonemataceae, Aerosakkonematales ord. nov., Cyanobacteria) from benthic tropical and subtropical fresh waters, with the description of four new species.</title>
        <authorList>
            <person name="Moretto J.A."/>
            <person name="Berthold D.E."/>
            <person name="Lefler F.W."/>
            <person name="Huang I.-S."/>
            <person name="Laughinghouse H. IV."/>
        </authorList>
    </citation>
    <scope>NUCLEOTIDE SEQUENCE [LARGE SCALE GENOMIC DNA]</scope>
    <source>
        <strain evidence="2 3">BLCC-F167</strain>
    </source>
</reference>
<dbReference type="RefSeq" id="WP_413278914.1">
    <property type="nucleotide sequence ID" value="NZ_JBHFNT010000158.1"/>
</dbReference>
<dbReference type="InterPro" id="IPR002477">
    <property type="entry name" value="Peptidoglycan-bd-like"/>
</dbReference>
<evidence type="ECO:0000313" key="3">
    <source>
        <dbReference type="Proteomes" id="UP001576780"/>
    </source>
</evidence>
<gene>
    <name evidence="2" type="ORF">ACE1CA_18530</name>
</gene>
<dbReference type="Gene3D" id="1.10.101.10">
    <property type="entry name" value="PGBD-like superfamily/PGBD"/>
    <property type="match status" value="1"/>
</dbReference>
<feature type="domain" description="Peptidoglycan binding-like" evidence="1">
    <location>
        <begin position="26"/>
        <end position="76"/>
    </location>
</feature>
<dbReference type="InterPro" id="IPR036365">
    <property type="entry name" value="PGBD-like_sf"/>
</dbReference>
<dbReference type="SUPFAM" id="SSF47090">
    <property type="entry name" value="PGBD-like"/>
    <property type="match status" value="1"/>
</dbReference>
<proteinExistence type="predicted"/>
<dbReference type="Pfam" id="PF01471">
    <property type="entry name" value="PG_binding_1"/>
    <property type="match status" value="1"/>
</dbReference>
<organism evidence="2 3">
    <name type="scientific">Floridaenema evergladense BLCC-F167</name>
    <dbReference type="NCBI Taxonomy" id="3153639"/>
    <lineage>
        <taxon>Bacteria</taxon>
        <taxon>Bacillati</taxon>
        <taxon>Cyanobacteriota</taxon>
        <taxon>Cyanophyceae</taxon>
        <taxon>Oscillatoriophycideae</taxon>
        <taxon>Aerosakkonematales</taxon>
        <taxon>Aerosakkonemataceae</taxon>
        <taxon>Floridanema</taxon>
        <taxon>Floridanema evergladense</taxon>
    </lineage>
</organism>
<dbReference type="EMBL" id="JBHFNT010000158">
    <property type="protein sequence ID" value="MFB2836533.1"/>
    <property type="molecule type" value="Genomic_DNA"/>
</dbReference>
<sequence length="292" mass="32149">MQLTEVTPGLKVINFETLTKDTQLAKEVQTNLTRLGLLDPPADGKFGQFSIQALKEFQFLMKISESGLGPQTSKALSEVAEAIPLNLGNDLASRFVKYMQSKKYFVAVGERCYNIVYLEGAEADGTPNQDTFNEWNDRRIVIEIASGTPKIVGNWLATTEPGDRYTYRPMNPKGAARIAFGQYKAWQVGTHGNSQPHEALVQCGTLGVHRDANKDGLRIGDAIDEGTSFGINQHWGYDLPKVGIASAGCLVGQSRKGHREFMALIKQDRRYQLNSGYVFLTTVIAGDDLAKS</sequence>
<evidence type="ECO:0000313" key="2">
    <source>
        <dbReference type="EMBL" id="MFB2836533.1"/>
    </source>
</evidence>
<accession>A0ABV4WN65</accession>
<dbReference type="Proteomes" id="UP001576780">
    <property type="component" value="Unassembled WGS sequence"/>
</dbReference>
<name>A0ABV4WN65_9CYAN</name>
<keyword evidence="3" id="KW-1185">Reference proteome</keyword>
<dbReference type="InterPro" id="IPR036366">
    <property type="entry name" value="PGBDSf"/>
</dbReference>
<comment type="caution">
    <text evidence="2">The sequence shown here is derived from an EMBL/GenBank/DDBJ whole genome shotgun (WGS) entry which is preliminary data.</text>
</comment>